<dbReference type="RefSeq" id="WP_067367517.1">
    <property type="nucleotide sequence ID" value="NZ_JBIUBN010000004.1"/>
</dbReference>
<evidence type="ECO:0000313" key="3">
    <source>
        <dbReference type="Proteomes" id="UP000070620"/>
    </source>
</evidence>
<proteinExistence type="predicted"/>
<feature type="transmembrane region" description="Helical" evidence="1">
    <location>
        <begin position="74"/>
        <end position="93"/>
    </location>
</feature>
<sequence length="456" mass="47697">MTTYPELLAHGVGGRQDLPLPLTHLVVAASLTLVITFVALGALWRVPRLDRDGTTGQPVPRWLAALVDAPALRWALRGAGLVAGGYVCLALLGGPDNEDNPAAGVLYVLVWIGLVPLSLLFGPVWRAVNPLRSLYLLLCVAAGRDPERGLRPLPAGLGVWPAAVGLVAFVWLELVAPGRATLPVINAWLAGYALVMLVGAVRHGVGWFDRADPFELYSGLIGRLAVIGRRDDGAVVWRNPLDGMAALRPEPGLVTAVVVLLGSTMYDSLSYAPGWLRLGQFAEENGVPPVVTGTLGMGVLIGLVALAYLGATRVAALVGHGAGPEADGESTPPRLVPGELAHSIVPIAVGYVLAHYYSLLVLEGQRTIALLSDPLGTGADWLGTAGFEPYTGLITPDGVAALQITVILIGHLLGSLLAHDRALSLFPRARAVTGQLPMLVLMVAYTAAGLLLLYAG</sequence>
<evidence type="ECO:0000256" key="1">
    <source>
        <dbReference type="SAM" id="Phobius"/>
    </source>
</evidence>
<organism evidence="2 3">
    <name type="scientific">Micromonospora rosaria</name>
    <dbReference type="NCBI Taxonomy" id="47874"/>
    <lineage>
        <taxon>Bacteria</taxon>
        <taxon>Bacillati</taxon>
        <taxon>Actinomycetota</taxon>
        <taxon>Actinomycetes</taxon>
        <taxon>Micromonosporales</taxon>
        <taxon>Micromonosporaceae</taxon>
        <taxon>Micromonospora</taxon>
    </lineage>
</organism>
<feature type="transmembrane region" description="Helical" evidence="1">
    <location>
        <begin position="399"/>
        <end position="418"/>
    </location>
</feature>
<dbReference type="Proteomes" id="UP000070620">
    <property type="component" value="Unassembled WGS sequence"/>
</dbReference>
<keyword evidence="1" id="KW-0812">Transmembrane</keyword>
<evidence type="ECO:0008006" key="4">
    <source>
        <dbReference type="Google" id="ProtNLM"/>
    </source>
</evidence>
<protein>
    <recommendedName>
        <fullName evidence="4">Fenitrothion hydrolase</fullName>
    </recommendedName>
</protein>
<gene>
    <name evidence="2" type="ORF">AWW66_17905</name>
</gene>
<comment type="caution">
    <text evidence="2">The sequence shown here is derived from an EMBL/GenBank/DDBJ whole genome shotgun (WGS) entry which is preliminary data.</text>
</comment>
<accession>A0A136PQI6</accession>
<name>A0A136PQI6_9ACTN</name>
<feature type="transmembrane region" description="Helical" evidence="1">
    <location>
        <begin position="105"/>
        <end position="125"/>
    </location>
</feature>
<feature type="transmembrane region" description="Helical" evidence="1">
    <location>
        <begin position="20"/>
        <end position="44"/>
    </location>
</feature>
<evidence type="ECO:0000313" key="2">
    <source>
        <dbReference type="EMBL" id="KXK60634.1"/>
    </source>
</evidence>
<feature type="transmembrane region" description="Helical" evidence="1">
    <location>
        <begin position="184"/>
        <end position="201"/>
    </location>
</feature>
<keyword evidence="3" id="KW-1185">Reference proteome</keyword>
<feature type="transmembrane region" description="Helical" evidence="1">
    <location>
        <begin position="289"/>
        <end position="309"/>
    </location>
</feature>
<keyword evidence="1" id="KW-0472">Membrane</keyword>
<dbReference type="EMBL" id="LRQV01000064">
    <property type="protein sequence ID" value="KXK60634.1"/>
    <property type="molecule type" value="Genomic_DNA"/>
</dbReference>
<dbReference type="AlphaFoldDB" id="A0A136PQI6"/>
<reference evidence="2 3" key="1">
    <citation type="submission" date="2016-01" db="EMBL/GenBank/DDBJ databases">
        <title>Whole genome sequence and analysis of Micromonospora rosaria DSM 803, which can produce antibacterial substance rosamicin.</title>
        <authorList>
            <person name="Yang H."/>
            <person name="He X."/>
            <person name="Zhu D."/>
        </authorList>
    </citation>
    <scope>NUCLEOTIDE SEQUENCE [LARGE SCALE GENOMIC DNA]</scope>
    <source>
        <strain evidence="2 3">DSM 803</strain>
    </source>
</reference>
<feature type="transmembrane region" description="Helical" evidence="1">
    <location>
        <begin position="438"/>
        <end position="455"/>
    </location>
</feature>
<feature type="transmembrane region" description="Helical" evidence="1">
    <location>
        <begin position="252"/>
        <end position="269"/>
    </location>
</feature>
<dbReference type="OrthoDB" id="8168962at2"/>
<keyword evidence="1" id="KW-1133">Transmembrane helix</keyword>
<feature type="transmembrane region" description="Helical" evidence="1">
    <location>
        <begin position="153"/>
        <end position="172"/>
    </location>
</feature>